<proteinExistence type="predicted"/>
<gene>
    <name evidence="1" type="ORF">IBL25_20065</name>
</gene>
<organism evidence="1 2">
    <name type="scientific">Pseudoroseomonas ludipueritiae</name>
    <dbReference type="NCBI Taxonomy" id="198093"/>
    <lineage>
        <taxon>Bacteria</taxon>
        <taxon>Pseudomonadati</taxon>
        <taxon>Pseudomonadota</taxon>
        <taxon>Alphaproteobacteria</taxon>
        <taxon>Acetobacterales</taxon>
        <taxon>Acetobacteraceae</taxon>
        <taxon>Pseudoroseomonas</taxon>
    </lineage>
</organism>
<protein>
    <submittedName>
        <fullName evidence="1">Helix-hairpin-helix domain-containing protein</fullName>
    </submittedName>
</protein>
<keyword evidence="2" id="KW-1185">Reference proteome</keyword>
<reference evidence="1 2" key="1">
    <citation type="journal article" date="2009" name="Int. J. Syst. Evol. Microbiol.">
        <title>Transfer of Teichococcus ludipueritiae and Muricoccus roseus to the genus Roseomonas, as Roseomonas ludipueritiae comb. nov. and Roseomonas rosea comb. nov., respectively, and emended description of the genus Roseomonas.</title>
        <authorList>
            <person name="Sanchez-Porro C."/>
            <person name="Gallego V."/>
            <person name="Busse H.J."/>
            <person name="Kampfer P."/>
            <person name="Ventosa A."/>
        </authorList>
    </citation>
    <scope>NUCLEOTIDE SEQUENCE [LARGE SCALE GENOMIC DNA]</scope>
    <source>
        <strain evidence="1 2">DSM 14915</strain>
    </source>
</reference>
<dbReference type="Proteomes" id="UP000603940">
    <property type="component" value="Unassembled WGS sequence"/>
</dbReference>
<dbReference type="EMBL" id="JACTUZ010000130">
    <property type="protein sequence ID" value="MBC9179240.1"/>
    <property type="molecule type" value="Genomic_DNA"/>
</dbReference>
<name>A0ABR7RBT3_9PROT</name>
<comment type="caution">
    <text evidence="1">The sequence shown here is derived from an EMBL/GenBank/DDBJ whole genome shotgun (WGS) entry which is preliminary data.</text>
</comment>
<evidence type="ECO:0000313" key="1">
    <source>
        <dbReference type="EMBL" id="MBC9179240.1"/>
    </source>
</evidence>
<accession>A0ABR7RBT3</accession>
<feature type="non-terminal residue" evidence="1">
    <location>
        <position position="1"/>
    </location>
</feature>
<evidence type="ECO:0000313" key="2">
    <source>
        <dbReference type="Proteomes" id="UP000603940"/>
    </source>
</evidence>
<sequence>EAAAATPAASPAPAAVAPATVPLPSAINPAPMLSTASPAS</sequence>